<keyword evidence="1 9" id="KW-0210">Decarboxylase</keyword>
<keyword evidence="3 9" id="KW-0745">Spermidine biosynthesis</keyword>
<evidence type="ECO:0000256" key="9">
    <source>
        <dbReference type="HAMAP-Rule" id="MF_00464"/>
    </source>
</evidence>
<keyword evidence="4 9" id="KW-0620">Polyamine biosynthesis</keyword>
<keyword evidence="11" id="KW-1185">Reference proteome</keyword>
<accession>A0ABT3QXR3</accession>
<keyword evidence="7 9" id="KW-0704">Schiff base</keyword>
<dbReference type="PANTHER" id="PTHR33866:SF2">
    <property type="entry name" value="S-ADENOSYLMETHIONINE DECARBOXYLASE PROENZYME"/>
    <property type="match status" value="1"/>
</dbReference>
<evidence type="ECO:0000256" key="3">
    <source>
        <dbReference type="ARBA" id="ARBA00023066"/>
    </source>
</evidence>
<keyword evidence="2 9" id="KW-0068">Autocatalytic cleavage</keyword>
<dbReference type="InterPro" id="IPR016067">
    <property type="entry name" value="S-AdoMet_deCO2ase_core"/>
</dbReference>
<dbReference type="GO" id="GO:0004014">
    <property type="term" value="F:adenosylmethionine decarboxylase activity"/>
    <property type="evidence" value="ECO:0007669"/>
    <property type="project" value="UniProtKB-EC"/>
</dbReference>
<comment type="catalytic activity">
    <reaction evidence="9">
        <text>S-adenosyl-L-methionine + H(+) = S-adenosyl 3-(methylsulfanyl)propylamine + CO2</text>
        <dbReference type="Rhea" id="RHEA:15981"/>
        <dbReference type="ChEBI" id="CHEBI:15378"/>
        <dbReference type="ChEBI" id="CHEBI:16526"/>
        <dbReference type="ChEBI" id="CHEBI:57443"/>
        <dbReference type="ChEBI" id="CHEBI:59789"/>
        <dbReference type="EC" id="4.1.1.50"/>
    </reaction>
</comment>
<comment type="caution">
    <text evidence="10">The sequence shown here is derived from an EMBL/GenBank/DDBJ whole genome shotgun (WGS) entry which is preliminary data.</text>
</comment>
<protein>
    <recommendedName>
        <fullName evidence="9">S-adenosylmethionine decarboxylase proenzyme</fullName>
        <shortName evidence="9">AdoMetDC</shortName>
        <shortName evidence="9">SAMDC</shortName>
        <ecNumber evidence="9">4.1.1.50</ecNumber>
    </recommendedName>
    <component>
        <recommendedName>
            <fullName evidence="9">S-adenosylmethionine decarboxylase beta chain</fullName>
        </recommendedName>
    </component>
    <component>
        <recommendedName>
            <fullName evidence="9">S-adenosylmethionine decarboxylase alpha chain</fullName>
        </recommendedName>
    </component>
</protein>
<sequence length="184" mass="19981">MKANALFELGMDLEARVAEGAGCVAEPRSTTQKEENNSAAASVFADDRLDHFIQKEGIHCAGAHLIIDLYDAERLDDLPYVEQTLRTCVEEAGATLLHIHLHPFEPKGVSGVAVLAESHISVHTWPEAGYAAFDVFMCGDARPEKCVDVLRKAFNPGKTAVSELLRGREVASQLSKPHAMEAAE</sequence>
<keyword evidence="5 9" id="KW-0865">Zymogen</keyword>
<feature type="active site" description="Proton donor; for catalytic activity" evidence="9">
    <location>
        <position position="138"/>
    </location>
</feature>
<proteinExistence type="inferred from homology"/>
<gene>
    <name evidence="10" type="primary">speD</name>
    <name evidence="9" type="synonym">speH</name>
    <name evidence="10" type="ORF">ON753_04820</name>
</gene>
<dbReference type="Pfam" id="PF02675">
    <property type="entry name" value="AdoMet_dc"/>
    <property type="match status" value="1"/>
</dbReference>
<dbReference type="HAMAP" id="MF_00464">
    <property type="entry name" value="AdoMetDC_1"/>
    <property type="match status" value="1"/>
</dbReference>
<feature type="modified residue" description="Pyruvic acid (Ser); by autocatalysis" evidence="9">
    <location>
        <position position="118"/>
    </location>
</feature>
<dbReference type="InterPro" id="IPR003826">
    <property type="entry name" value="AdoMetDC_fam_prok"/>
</dbReference>
<dbReference type="Gene3D" id="3.60.90.10">
    <property type="entry name" value="S-adenosylmethionine decarboxylase"/>
    <property type="match status" value="1"/>
</dbReference>
<dbReference type="RefSeq" id="WP_265961440.1">
    <property type="nucleotide sequence ID" value="NZ_JAPEVI010000003.1"/>
</dbReference>
<evidence type="ECO:0000256" key="1">
    <source>
        <dbReference type="ARBA" id="ARBA00022793"/>
    </source>
</evidence>
<evidence type="ECO:0000256" key="5">
    <source>
        <dbReference type="ARBA" id="ARBA00023145"/>
    </source>
</evidence>
<dbReference type="SUPFAM" id="SSF56276">
    <property type="entry name" value="S-adenosylmethionine decarboxylase"/>
    <property type="match status" value="1"/>
</dbReference>
<name>A0ABT3QXR3_9HYPH</name>
<evidence type="ECO:0000256" key="7">
    <source>
        <dbReference type="ARBA" id="ARBA00023270"/>
    </source>
</evidence>
<dbReference type="EC" id="4.1.1.50" evidence="9"/>
<feature type="chain" id="PRO_5044918373" description="S-adenosylmethionine decarboxylase beta chain" evidence="9">
    <location>
        <begin position="1"/>
        <end position="117"/>
    </location>
</feature>
<keyword evidence="9" id="KW-0949">S-adenosyl-L-methionine</keyword>
<comment type="pathway">
    <text evidence="9">Amine and polyamine biosynthesis; S-adenosylmethioninamine biosynthesis; S-adenosylmethioninamine from S-adenosyl-L-methionine: step 1/1.</text>
</comment>
<evidence type="ECO:0000313" key="10">
    <source>
        <dbReference type="EMBL" id="MCX2721731.1"/>
    </source>
</evidence>
<evidence type="ECO:0000256" key="4">
    <source>
        <dbReference type="ARBA" id="ARBA00023115"/>
    </source>
</evidence>
<comment type="function">
    <text evidence="9">Catalyzes the decarboxylation of S-adenosylmethionine to S-adenosylmethioninamine (dcAdoMet), the propylamine donor required for the synthesis of the polyamines spermine and spermidine from the diamine putrescine.</text>
</comment>
<keyword evidence="8 9" id="KW-0670">Pyruvate</keyword>
<evidence type="ECO:0000256" key="8">
    <source>
        <dbReference type="ARBA" id="ARBA00023317"/>
    </source>
</evidence>
<dbReference type="NCBIfam" id="TIGR03330">
    <property type="entry name" value="SAM_DCase_Bsu"/>
    <property type="match status" value="1"/>
</dbReference>
<comment type="PTM">
    <text evidence="9">Is synthesized initially as an inactive proenzyme. Formation of the active enzyme involves a self-maturation process in which the active site pyruvoyl group is generated from an internal serine residue via an autocatalytic post-translational modification. Two non-identical subunits are generated from the proenzyme in this reaction, and the pyruvate is formed at the N-terminus of the alpha chain, which is derived from the carboxyl end of the proenzyme. The post-translation cleavage follows an unusual pathway, termed non-hydrolytic serinolysis, in which the side chain hydroxyl group of the serine supplies its oxygen atom to form the C-terminus of the beta chain, while the remainder of the serine residue undergoes an oxidative deamination to produce ammonia and the pyruvoyl group blocking the N-terminus of the alpha chain.</text>
</comment>
<dbReference type="PANTHER" id="PTHR33866">
    <property type="entry name" value="S-ADENOSYLMETHIONINE DECARBOXYLASE PROENZYME"/>
    <property type="match status" value="1"/>
</dbReference>
<dbReference type="InterPro" id="IPR017716">
    <property type="entry name" value="S-AdoMet_deCOase_pro-enz"/>
</dbReference>
<reference evidence="10 11" key="1">
    <citation type="journal article" date="2016" name="Int. J. Syst. Evol. Microbiol.">
        <title>Labrenzia salina sp. nov., isolated from the rhizosphere of the halophyte Arthrocnemum macrostachyum.</title>
        <authorList>
            <person name="Camacho M."/>
            <person name="Redondo-Gomez S."/>
            <person name="Rodriguez-Llorente I."/>
            <person name="Rohde M."/>
            <person name="Sproer C."/>
            <person name="Schumann P."/>
            <person name="Klenk H.P."/>
            <person name="Montero-Calasanz M.D.C."/>
        </authorList>
    </citation>
    <scope>NUCLEOTIDE SEQUENCE [LARGE SCALE GENOMIC DNA]</scope>
    <source>
        <strain evidence="10 11">DSM 29163</strain>
    </source>
</reference>
<feature type="chain" id="PRO_5044918372" description="S-adenosylmethionine decarboxylase alpha chain" evidence="9">
    <location>
        <begin position="118"/>
        <end position="184"/>
    </location>
</feature>
<evidence type="ECO:0000256" key="6">
    <source>
        <dbReference type="ARBA" id="ARBA00023239"/>
    </source>
</evidence>
<comment type="subunit">
    <text evidence="9">Heterotetramer of two alpha and two beta chains arranged as a dimer of alpha/beta heterodimers.</text>
</comment>
<feature type="active site" description="Proton acceptor; for processing activity" evidence="9">
    <location>
        <position position="123"/>
    </location>
</feature>
<evidence type="ECO:0000313" key="11">
    <source>
        <dbReference type="Proteomes" id="UP001300261"/>
    </source>
</evidence>
<feature type="active site" description="Schiff-base intermediate with substrate; via pyruvic acid" evidence="9">
    <location>
        <position position="118"/>
    </location>
</feature>
<dbReference type="Proteomes" id="UP001300261">
    <property type="component" value="Unassembled WGS sequence"/>
</dbReference>
<evidence type="ECO:0000256" key="2">
    <source>
        <dbReference type="ARBA" id="ARBA00022813"/>
    </source>
</evidence>
<organism evidence="10 11">
    <name type="scientific">Roseibium salinum</name>
    <dbReference type="NCBI Taxonomy" id="1604349"/>
    <lineage>
        <taxon>Bacteria</taxon>
        <taxon>Pseudomonadati</taxon>
        <taxon>Pseudomonadota</taxon>
        <taxon>Alphaproteobacteria</taxon>
        <taxon>Hyphomicrobiales</taxon>
        <taxon>Stappiaceae</taxon>
        <taxon>Roseibium</taxon>
    </lineage>
</organism>
<comment type="cofactor">
    <cofactor evidence="9">
        <name>pyruvate</name>
        <dbReference type="ChEBI" id="CHEBI:15361"/>
    </cofactor>
    <text evidence="9">Binds 1 pyruvoyl group covalently per subunit.</text>
</comment>
<comment type="similarity">
    <text evidence="9">Belongs to the prokaryotic AdoMetDC family. Type 1 subfamily.</text>
</comment>
<dbReference type="EMBL" id="JAPEVI010000003">
    <property type="protein sequence ID" value="MCX2721731.1"/>
    <property type="molecule type" value="Genomic_DNA"/>
</dbReference>
<feature type="site" description="Cleavage (non-hydrolytic); by autolysis" evidence="9">
    <location>
        <begin position="117"/>
        <end position="118"/>
    </location>
</feature>
<keyword evidence="6 9" id="KW-0456">Lyase</keyword>